<gene>
    <name evidence="4" type="ORF">chiPu_0022121</name>
</gene>
<evidence type="ECO:0000259" key="3">
    <source>
        <dbReference type="Pfam" id="PF16214"/>
    </source>
</evidence>
<proteinExistence type="predicted"/>
<dbReference type="PANTHER" id="PTHR45627:SF30">
    <property type="entry name" value="ADENYLATE CYCLASE TYPE 3"/>
    <property type="match status" value="1"/>
</dbReference>
<dbReference type="OMA" id="YMYRHER"/>
<comment type="caution">
    <text evidence="4">The sequence shown here is derived from an EMBL/GenBank/DDBJ whole genome shotgun (WGS) entry which is preliminary data.</text>
</comment>
<organism evidence="4 5">
    <name type="scientific">Chiloscyllium punctatum</name>
    <name type="common">Brownbanded bambooshark</name>
    <name type="synonym">Hemiscyllium punctatum</name>
    <dbReference type="NCBI Taxonomy" id="137246"/>
    <lineage>
        <taxon>Eukaryota</taxon>
        <taxon>Metazoa</taxon>
        <taxon>Chordata</taxon>
        <taxon>Craniata</taxon>
        <taxon>Vertebrata</taxon>
        <taxon>Chondrichthyes</taxon>
        <taxon>Elasmobranchii</taxon>
        <taxon>Galeomorphii</taxon>
        <taxon>Galeoidea</taxon>
        <taxon>Orectolobiformes</taxon>
        <taxon>Hemiscylliidae</taxon>
        <taxon>Chiloscyllium</taxon>
    </lineage>
</organism>
<dbReference type="STRING" id="137246.A0A401RKQ2"/>
<dbReference type="OrthoDB" id="6147412at2759"/>
<dbReference type="InterPro" id="IPR032628">
    <property type="entry name" value="AC_N"/>
</dbReference>
<name>A0A401RKQ2_CHIPU</name>
<evidence type="ECO:0000256" key="2">
    <source>
        <dbReference type="ARBA" id="ARBA00023239"/>
    </source>
</evidence>
<accession>A0A401RKQ2</accession>
<feature type="domain" description="Adenylate cyclase N-terminal" evidence="3">
    <location>
        <begin position="2"/>
        <end position="55"/>
    </location>
</feature>
<dbReference type="Pfam" id="PF16214">
    <property type="entry name" value="AC_N"/>
    <property type="match status" value="1"/>
</dbReference>
<evidence type="ECO:0000256" key="1">
    <source>
        <dbReference type="ARBA" id="ARBA00022741"/>
    </source>
</evidence>
<keyword evidence="1" id="KW-0547">Nucleotide-binding</keyword>
<keyword evidence="2" id="KW-0456">Lyase</keyword>
<dbReference type="GO" id="GO:0007189">
    <property type="term" value="P:adenylate cyclase-activating G protein-coupled receptor signaling pathway"/>
    <property type="evidence" value="ECO:0007669"/>
    <property type="project" value="TreeGrafter"/>
</dbReference>
<dbReference type="GO" id="GO:0006171">
    <property type="term" value="P:cAMP biosynthetic process"/>
    <property type="evidence" value="ECO:0007669"/>
    <property type="project" value="TreeGrafter"/>
</dbReference>
<evidence type="ECO:0000313" key="5">
    <source>
        <dbReference type="Proteomes" id="UP000287033"/>
    </source>
</evidence>
<dbReference type="Proteomes" id="UP000287033">
    <property type="component" value="Unassembled WGS sequence"/>
</dbReference>
<dbReference type="GO" id="GO:0000166">
    <property type="term" value="F:nucleotide binding"/>
    <property type="evidence" value="ECO:0007669"/>
    <property type="project" value="UniProtKB-KW"/>
</dbReference>
<keyword evidence="5" id="KW-1185">Reference proteome</keyword>
<dbReference type="GO" id="GO:0005886">
    <property type="term" value="C:plasma membrane"/>
    <property type="evidence" value="ECO:0007669"/>
    <property type="project" value="TreeGrafter"/>
</dbReference>
<protein>
    <recommendedName>
        <fullName evidence="3">Adenylate cyclase N-terminal domain-containing protein</fullName>
    </recommendedName>
</protein>
<sequence>MADRKHRKAFLETRQSLEIKLNLEEQSQQQERLLLSILPKHIADEMLNDMKKDKESKELQQFNTMYMYRHERV</sequence>
<evidence type="ECO:0000313" key="4">
    <source>
        <dbReference type="EMBL" id="GCC18700.1"/>
    </source>
</evidence>
<dbReference type="PANTHER" id="PTHR45627">
    <property type="entry name" value="ADENYLATE CYCLASE TYPE 1"/>
    <property type="match status" value="1"/>
</dbReference>
<dbReference type="GO" id="GO:0004016">
    <property type="term" value="F:adenylate cyclase activity"/>
    <property type="evidence" value="ECO:0007669"/>
    <property type="project" value="TreeGrafter"/>
</dbReference>
<reference evidence="4 5" key="1">
    <citation type="journal article" date="2018" name="Nat. Ecol. Evol.">
        <title>Shark genomes provide insights into elasmobranch evolution and the origin of vertebrates.</title>
        <authorList>
            <person name="Hara Y"/>
            <person name="Yamaguchi K"/>
            <person name="Onimaru K"/>
            <person name="Kadota M"/>
            <person name="Koyanagi M"/>
            <person name="Keeley SD"/>
            <person name="Tatsumi K"/>
            <person name="Tanaka K"/>
            <person name="Motone F"/>
            <person name="Kageyama Y"/>
            <person name="Nozu R"/>
            <person name="Adachi N"/>
            <person name="Nishimura O"/>
            <person name="Nakagawa R"/>
            <person name="Tanegashima C"/>
            <person name="Kiyatake I"/>
            <person name="Matsumoto R"/>
            <person name="Murakumo K"/>
            <person name="Nishida K"/>
            <person name="Terakita A"/>
            <person name="Kuratani S"/>
            <person name="Sato K"/>
            <person name="Hyodo S Kuraku.S."/>
        </authorList>
    </citation>
    <scope>NUCLEOTIDE SEQUENCE [LARGE SCALE GENOMIC DNA]</scope>
</reference>
<dbReference type="EMBL" id="BEZZ01006023">
    <property type="protein sequence ID" value="GCC18700.1"/>
    <property type="molecule type" value="Genomic_DNA"/>
</dbReference>
<dbReference type="AlphaFoldDB" id="A0A401RKQ2"/>
<feature type="non-terminal residue" evidence="4">
    <location>
        <position position="73"/>
    </location>
</feature>